<sequence length="211" mass="24495">MSSKASYFQKNEGATEAEYANFSSSVGQKIDTSHKHQQLLRFAMQFIPLTVVPDFFEDHEADDLLRTTSEHPLELSRIYLDLLSEERSDYSKEGAINDCLRPFPKTDFERWGDANWLSDVSNAWFDKEGSPLGTQAMEISEYYNGEVTENDLVEYVRTWKPGKYRTVHKRQLDELEARWLDLFGFKISKRYAESLTGLLDESKPEEIIVPF</sequence>
<dbReference type="Proteomes" id="UP000477386">
    <property type="component" value="Unassembled WGS sequence"/>
</dbReference>
<accession>A0A6M0IGS8</accession>
<comment type="caution">
    <text evidence="1">The sequence shown here is derived from an EMBL/GenBank/DDBJ whole genome shotgun (WGS) entry which is preliminary data.</text>
</comment>
<gene>
    <name evidence="1" type="ORF">GK091_09325</name>
</gene>
<protein>
    <submittedName>
        <fullName evidence="1">Uncharacterized protein</fullName>
    </submittedName>
</protein>
<reference evidence="1 2" key="1">
    <citation type="submission" date="2020-02" db="EMBL/GenBank/DDBJ databases">
        <title>Draft genome sequence of two Spirosoma agri KCTC 52727 and Spirosoma terrae KCTC 52035.</title>
        <authorList>
            <person name="Rojas J."/>
            <person name="Ambika Manirajan B."/>
            <person name="Ratering S."/>
            <person name="Suarez C."/>
            <person name="Schnell S."/>
        </authorList>
    </citation>
    <scope>NUCLEOTIDE SEQUENCE [LARGE SCALE GENOMIC DNA]</scope>
    <source>
        <strain evidence="1 2">KCTC 52727</strain>
    </source>
</reference>
<dbReference type="AlphaFoldDB" id="A0A6M0IGS8"/>
<dbReference type="EMBL" id="JAAGNZ010000001">
    <property type="protein sequence ID" value="NEU67077.1"/>
    <property type="molecule type" value="Genomic_DNA"/>
</dbReference>
<dbReference type="RefSeq" id="WP_164036636.1">
    <property type="nucleotide sequence ID" value="NZ_JAAGNZ010000001.1"/>
</dbReference>
<evidence type="ECO:0000313" key="1">
    <source>
        <dbReference type="EMBL" id="NEU67077.1"/>
    </source>
</evidence>
<proteinExistence type="predicted"/>
<name>A0A6M0IGS8_9BACT</name>
<evidence type="ECO:0000313" key="2">
    <source>
        <dbReference type="Proteomes" id="UP000477386"/>
    </source>
</evidence>
<organism evidence="1 2">
    <name type="scientific">Spirosoma agri</name>
    <dbReference type="NCBI Taxonomy" id="1987381"/>
    <lineage>
        <taxon>Bacteria</taxon>
        <taxon>Pseudomonadati</taxon>
        <taxon>Bacteroidota</taxon>
        <taxon>Cytophagia</taxon>
        <taxon>Cytophagales</taxon>
        <taxon>Cytophagaceae</taxon>
        <taxon>Spirosoma</taxon>
    </lineage>
</organism>
<keyword evidence="2" id="KW-1185">Reference proteome</keyword>